<accession>A0A1B8B234</accession>
<feature type="domain" description="2EXR" evidence="1">
    <location>
        <begin position="71"/>
        <end position="156"/>
    </location>
</feature>
<dbReference type="EMBL" id="LYXU01000001">
    <property type="protein sequence ID" value="OBS26776.1"/>
    <property type="molecule type" value="Genomic_DNA"/>
</dbReference>
<reference evidence="2 3" key="1">
    <citation type="submission" date="2016-06" db="EMBL/GenBank/DDBJ databases">
        <title>Living apart together: crosstalk between the core and supernumerary genomes in a fungal plant pathogen.</title>
        <authorList>
            <person name="Vanheule A."/>
            <person name="Audenaert K."/>
            <person name="Warris S."/>
            <person name="Van De Geest H."/>
            <person name="Schijlen E."/>
            <person name="Hofte M."/>
            <person name="De Saeger S."/>
            <person name="Haesaert G."/>
            <person name="Waalwijk C."/>
            <person name="Van Der Lee T."/>
        </authorList>
    </citation>
    <scope>NUCLEOTIDE SEQUENCE [LARGE SCALE GENOMIC DNA]</scope>
    <source>
        <strain evidence="2 3">2516</strain>
    </source>
</reference>
<dbReference type="Pfam" id="PF20150">
    <property type="entry name" value="2EXR"/>
    <property type="match status" value="1"/>
</dbReference>
<dbReference type="PANTHER" id="PTHR35910">
    <property type="entry name" value="2EXR DOMAIN-CONTAINING PROTEIN"/>
    <property type="match status" value="1"/>
</dbReference>
<keyword evidence="3" id="KW-1185">Reference proteome</keyword>
<proteinExistence type="predicted"/>
<comment type="caution">
    <text evidence="2">The sequence shown here is derived from an EMBL/GenBank/DDBJ whole genome shotgun (WGS) entry which is preliminary data.</text>
</comment>
<evidence type="ECO:0000259" key="1">
    <source>
        <dbReference type="Pfam" id="PF20150"/>
    </source>
</evidence>
<dbReference type="Proteomes" id="UP000091967">
    <property type="component" value="Unassembled WGS sequence"/>
</dbReference>
<evidence type="ECO:0000313" key="2">
    <source>
        <dbReference type="EMBL" id="OBS26776.1"/>
    </source>
</evidence>
<protein>
    <recommendedName>
        <fullName evidence="1">2EXR domain-containing protein</fullName>
    </recommendedName>
</protein>
<dbReference type="OMA" id="RDVFYWD"/>
<dbReference type="PANTHER" id="PTHR35910:SF6">
    <property type="entry name" value="2EXR DOMAIN-CONTAINING PROTEIN"/>
    <property type="match status" value="1"/>
</dbReference>
<evidence type="ECO:0000313" key="3">
    <source>
        <dbReference type="Proteomes" id="UP000091967"/>
    </source>
</evidence>
<dbReference type="AlphaFoldDB" id="A0A1B8B234"/>
<name>A0A1B8B234_FUSPO</name>
<sequence>MESPSKPPESSMAAKLMMTSFQKLKERCPSANLDLSFTTQNGRQVLTLKAEIDGAEEDINFQPPPRSATTFHQFGKLPAEIQKRVWELSFPEPRIFRLAEDKGKPWIPVVVSHKPPGFSQACHLSRLVYCKETEYALGSGGGSYKSLRVSPSRDVFYWDQDSVDEQANCLYFPGLECFENIAVNLPRHYPDLVYTFNSFFVNEHKFPNLENLIFVLEHNLPSNADVIFFDMDKDTTMFFDGEALHQDEIQERLQEELEERFPLLHAKPNFRFVEAARARARARQV</sequence>
<gene>
    <name evidence="2" type="ORF">FPOA_00719</name>
</gene>
<organism evidence="2 3">
    <name type="scientific">Fusarium poae</name>
    <dbReference type="NCBI Taxonomy" id="36050"/>
    <lineage>
        <taxon>Eukaryota</taxon>
        <taxon>Fungi</taxon>
        <taxon>Dikarya</taxon>
        <taxon>Ascomycota</taxon>
        <taxon>Pezizomycotina</taxon>
        <taxon>Sordariomycetes</taxon>
        <taxon>Hypocreomycetidae</taxon>
        <taxon>Hypocreales</taxon>
        <taxon>Nectriaceae</taxon>
        <taxon>Fusarium</taxon>
    </lineage>
</organism>
<dbReference type="InterPro" id="IPR045518">
    <property type="entry name" value="2EXR"/>
</dbReference>